<accession>A0AAD6T1Z4</accession>
<dbReference type="SUPFAM" id="SSF56112">
    <property type="entry name" value="Protein kinase-like (PK-like)"/>
    <property type="match status" value="1"/>
</dbReference>
<organism evidence="4 5">
    <name type="scientific">Mycena alexandri</name>
    <dbReference type="NCBI Taxonomy" id="1745969"/>
    <lineage>
        <taxon>Eukaryota</taxon>
        <taxon>Fungi</taxon>
        <taxon>Dikarya</taxon>
        <taxon>Basidiomycota</taxon>
        <taxon>Agaricomycotina</taxon>
        <taxon>Agaricomycetes</taxon>
        <taxon>Agaricomycetidae</taxon>
        <taxon>Agaricales</taxon>
        <taxon>Marasmiineae</taxon>
        <taxon>Mycenaceae</taxon>
        <taxon>Mycena</taxon>
    </lineage>
</organism>
<evidence type="ECO:0000313" key="5">
    <source>
        <dbReference type="Proteomes" id="UP001218188"/>
    </source>
</evidence>
<keyword evidence="1" id="KW-0547">Nucleotide-binding</keyword>
<keyword evidence="5" id="KW-1185">Reference proteome</keyword>
<dbReference type="EMBL" id="JARJCM010000040">
    <property type="protein sequence ID" value="KAJ7036970.1"/>
    <property type="molecule type" value="Genomic_DNA"/>
</dbReference>
<evidence type="ECO:0000256" key="1">
    <source>
        <dbReference type="ARBA" id="ARBA00022741"/>
    </source>
</evidence>
<dbReference type="SMART" id="SM00220">
    <property type="entry name" value="S_TKc"/>
    <property type="match status" value="1"/>
</dbReference>
<sequence>SWPHRYKEHIKRHRFAILDSRVALPSNARALASGQFSDVYQGALQGGYHPELVAVKMIRGQSINDSELRKFLKEVHTWSKLDNEHILPLRGVTVQLGWTLSIISPWMANGSARKYVSNGSVDPGPLLRDVADGLHYLHTREDPVYHGDLKGENVLISNGGRALLADFGFSALVESSFSLSISEPLGGSPLWMAPEKLDGYDDSAETDVYSFAMLTLELFTRRSPFHGETSLHMIEDIKRGRRPRRPTPDVTRNRLTNDWWRMCQSCWDNDPSRRWTVNQILQFRPTT</sequence>
<comment type="caution">
    <text evidence="4">The sequence shown here is derived from an EMBL/GenBank/DDBJ whole genome shotgun (WGS) entry which is preliminary data.</text>
</comment>
<dbReference type="Gene3D" id="1.10.510.10">
    <property type="entry name" value="Transferase(Phosphotransferase) domain 1"/>
    <property type="match status" value="1"/>
</dbReference>
<dbReference type="PROSITE" id="PS00108">
    <property type="entry name" value="PROTEIN_KINASE_ST"/>
    <property type="match status" value="1"/>
</dbReference>
<dbReference type="PANTHER" id="PTHR44329">
    <property type="entry name" value="SERINE/THREONINE-PROTEIN KINASE TNNI3K-RELATED"/>
    <property type="match status" value="1"/>
</dbReference>
<dbReference type="InterPro" id="IPR011009">
    <property type="entry name" value="Kinase-like_dom_sf"/>
</dbReference>
<feature type="domain" description="Protein kinase" evidence="3">
    <location>
        <begin position="25"/>
        <end position="287"/>
    </location>
</feature>
<dbReference type="GO" id="GO:0004674">
    <property type="term" value="F:protein serine/threonine kinase activity"/>
    <property type="evidence" value="ECO:0007669"/>
    <property type="project" value="TreeGrafter"/>
</dbReference>
<reference evidence="4" key="1">
    <citation type="submission" date="2023-03" db="EMBL/GenBank/DDBJ databases">
        <title>Massive genome expansion in bonnet fungi (Mycena s.s.) driven by repeated elements and novel gene families across ecological guilds.</title>
        <authorList>
            <consortium name="Lawrence Berkeley National Laboratory"/>
            <person name="Harder C.B."/>
            <person name="Miyauchi S."/>
            <person name="Viragh M."/>
            <person name="Kuo A."/>
            <person name="Thoen E."/>
            <person name="Andreopoulos B."/>
            <person name="Lu D."/>
            <person name="Skrede I."/>
            <person name="Drula E."/>
            <person name="Henrissat B."/>
            <person name="Morin E."/>
            <person name="Kohler A."/>
            <person name="Barry K."/>
            <person name="LaButti K."/>
            <person name="Morin E."/>
            <person name="Salamov A."/>
            <person name="Lipzen A."/>
            <person name="Mereny Z."/>
            <person name="Hegedus B."/>
            <person name="Baldrian P."/>
            <person name="Stursova M."/>
            <person name="Weitz H."/>
            <person name="Taylor A."/>
            <person name="Grigoriev I.V."/>
            <person name="Nagy L.G."/>
            <person name="Martin F."/>
            <person name="Kauserud H."/>
        </authorList>
    </citation>
    <scope>NUCLEOTIDE SEQUENCE</scope>
    <source>
        <strain evidence="4">CBHHK200</strain>
    </source>
</reference>
<dbReference type="PIRSF" id="PIRSF000654">
    <property type="entry name" value="Integrin-linked_kinase"/>
    <property type="match status" value="1"/>
</dbReference>
<proteinExistence type="predicted"/>
<keyword evidence="4" id="KW-0808">Transferase</keyword>
<dbReference type="Pfam" id="PF07714">
    <property type="entry name" value="PK_Tyr_Ser-Thr"/>
    <property type="match status" value="1"/>
</dbReference>
<gene>
    <name evidence="4" type="ORF">C8F04DRAFT_458114</name>
</gene>
<keyword evidence="2" id="KW-0067">ATP-binding</keyword>
<name>A0AAD6T1Z4_9AGAR</name>
<dbReference type="GO" id="GO:0005524">
    <property type="term" value="F:ATP binding"/>
    <property type="evidence" value="ECO:0007669"/>
    <property type="project" value="UniProtKB-KW"/>
</dbReference>
<dbReference type="Proteomes" id="UP001218188">
    <property type="component" value="Unassembled WGS sequence"/>
</dbReference>
<evidence type="ECO:0000256" key="2">
    <source>
        <dbReference type="ARBA" id="ARBA00022840"/>
    </source>
</evidence>
<dbReference type="PROSITE" id="PS50011">
    <property type="entry name" value="PROTEIN_KINASE_DOM"/>
    <property type="match status" value="1"/>
</dbReference>
<dbReference type="AlphaFoldDB" id="A0AAD6T1Z4"/>
<evidence type="ECO:0000313" key="4">
    <source>
        <dbReference type="EMBL" id="KAJ7036970.1"/>
    </source>
</evidence>
<evidence type="ECO:0000259" key="3">
    <source>
        <dbReference type="PROSITE" id="PS50011"/>
    </source>
</evidence>
<protein>
    <submittedName>
        <fullName evidence="4">Kinase-like domain-containing protein</fullName>
    </submittedName>
</protein>
<feature type="non-terminal residue" evidence="4">
    <location>
        <position position="1"/>
    </location>
</feature>
<dbReference type="InterPro" id="IPR051681">
    <property type="entry name" value="Ser/Thr_Kinases-Pseudokinases"/>
</dbReference>
<keyword evidence="4" id="KW-0418">Kinase</keyword>
<dbReference type="InterPro" id="IPR000719">
    <property type="entry name" value="Prot_kinase_dom"/>
</dbReference>
<dbReference type="InterPro" id="IPR008271">
    <property type="entry name" value="Ser/Thr_kinase_AS"/>
</dbReference>
<dbReference type="InterPro" id="IPR001245">
    <property type="entry name" value="Ser-Thr/Tyr_kinase_cat_dom"/>
</dbReference>
<dbReference type="PANTHER" id="PTHR44329:SF298">
    <property type="entry name" value="MIXED LINEAGE KINASE DOMAIN-LIKE PROTEIN"/>
    <property type="match status" value="1"/>
</dbReference>